<protein>
    <recommendedName>
        <fullName evidence="7">Glycosyl transferase family 1 domain-containing protein</fullName>
    </recommendedName>
</protein>
<evidence type="ECO:0000313" key="6">
    <source>
        <dbReference type="Proteomes" id="UP000178606"/>
    </source>
</evidence>
<evidence type="ECO:0000256" key="2">
    <source>
        <dbReference type="SAM" id="MobiDB-lite"/>
    </source>
</evidence>
<evidence type="ECO:0000256" key="1">
    <source>
        <dbReference type="ARBA" id="ARBA00022679"/>
    </source>
</evidence>
<dbReference type="CDD" id="cd03809">
    <property type="entry name" value="GT4_MtfB-like"/>
    <property type="match status" value="1"/>
</dbReference>
<dbReference type="PANTHER" id="PTHR46401">
    <property type="entry name" value="GLYCOSYLTRANSFERASE WBBK-RELATED"/>
    <property type="match status" value="1"/>
</dbReference>
<name>A0A1F6CSP0_HANXR</name>
<gene>
    <name evidence="5" type="ORF">A3F84_02815</name>
</gene>
<feature type="region of interest" description="Disordered" evidence="2">
    <location>
        <begin position="374"/>
        <end position="398"/>
    </location>
</feature>
<feature type="domain" description="Glycosyltransferase subfamily 4-like N-terminal" evidence="4">
    <location>
        <begin position="54"/>
        <end position="172"/>
    </location>
</feature>
<dbReference type="FunFam" id="3.40.50.2000:FF:000119">
    <property type="entry name" value="Glycosyl transferase group 1"/>
    <property type="match status" value="1"/>
</dbReference>
<dbReference type="Gene3D" id="3.40.50.2000">
    <property type="entry name" value="Glycogen Phosphorylase B"/>
    <property type="match status" value="2"/>
</dbReference>
<dbReference type="SUPFAM" id="SSF53756">
    <property type="entry name" value="UDP-Glycosyltransferase/glycogen phosphorylase"/>
    <property type="match status" value="1"/>
</dbReference>
<comment type="caution">
    <text evidence="5">The sequence shown here is derived from an EMBL/GenBank/DDBJ whole genome shotgun (WGS) entry which is preliminary data.</text>
</comment>
<dbReference type="GO" id="GO:0009103">
    <property type="term" value="P:lipopolysaccharide biosynthetic process"/>
    <property type="evidence" value="ECO:0007669"/>
    <property type="project" value="TreeGrafter"/>
</dbReference>
<dbReference type="Proteomes" id="UP000178606">
    <property type="component" value="Unassembled WGS sequence"/>
</dbReference>
<dbReference type="Pfam" id="PF00534">
    <property type="entry name" value="Glycos_transf_1"/>
    <property type="match status" value="1"/>
</dbReference>
<dbReference type="AlphaFoldDB" id="A0A1F6CSP0"/>
<dbReference type="Pfam" id="PF13439">
    <property type="entry name" value="Glyco_transf_4"/>
    <property type="match status" value="1"/>
</dbReference>
<proteinExistence type="predicted"/>
<keyword evidence="1" id="KW-0808">Transferase</keyword>
<dbReference type="PANTHER" id="PTHR46401:SF2">
    <property type="entry name" value="GLYCOSYLTRANSFERASE WBBK-RELATED"/>
    <property type="match status" value="1"/>
</dbReference>
<dbReference type="InterPro" id="IPR028098">
    <property type="entry name" value="Glyco_trans_4-like_N"/>
</dbReference>
<organism evidence="5 6">
    <name type="scientific">Handelsmanbacteria sp. (strain RIFCSPLOWO2_12_FULL_64_10)</name>
    <dbReference type="NCBI Taxonomy" id="1817868"/>
    <lineage>
        <taxon>Bacteria</taxon>
        <taxon>Candidatus Handelsmaniibacteriota</taxon>
    </lineage>
</organism>
<feature type="domain" description="Glycosyl transferase family 1" evidence="3">
    <location>
        <begin position="195"/>
        <end position="346"/>
    </location>
</feature>
<dbReference type="GO" id="GO:0016757">
    <property type="term" value="F:glycosyltransferase activity"/>
    <property type="evidence" value="ECO:0007669"/>
    <property type="project" value="InterPro"/>
</dbReference>
<evidence type="ECO:0000259" key="3">
    <source>
        <dbReference type="Pfam" id="PF00534"/>
    </source>
</evidence>
<dbReference type="EMBL" id="MFKF01000163">
    <property type="protein sequence ID" value="OGG51902.1"/>
    <property type="molecule type" value="Genomic_DNA"/>
</dbReference>
<evidence type="ECO:0000259" key="4">
    <source>
        <dbReference type="Pfam" id="PF13439"/>
    </source>
</evidence>
<evidence type="ECO:0000313" key="5">
    <source>
        <dbReference type="EMBL" id="OGG51902.1"/>
    </source>
</evidence>
<accession>A0A1F6CSP0</accession>
<sequence length="771" mass="87282">MTRDFRLRIGLDGTTLQEERSGIGFYTEHLFAGLFEVDGANDYAIFSNAEVRSDRIPARLVHRGHRFPMRGVWMQVVLPLLLRRAQVDVCHCTNYVAPLLSGRPSVVTFHDMTVLLLPGCSPWKKRLLLRPLIPLIAHRADAIIAVSESARRDVLRLLRVPPEKVHVIYEGVAPIFRPVEDARERERVRGRYGLRGPYLIAVGTVEPRKNLIRLSRAFRVVRDKRGLQLLIVGGKGWRGEEILREVRKMAGEAVVWVGYAPSEDLPALYSGAEALVYPSLYEGFGLPVIEAMACGTPVITSNNSSLREVAGDAALLVDPEDEDDIAAAVRRIVEDSDLRESLRRKGLRRSIEFSWEEAARKTLKVYEQVHRQRRGYRGTTSRAGEAGKRRGGPRHCGLRNTQLRMTNCELRIEEQKVRHSTFDIRHSLHSEIRNPKSEIGSGEAAVLKTALYAGLFDYPLTPEEMRRGLFDLEMSEEAVGDVVSRCGLLRRVEREGRAFLPLKGQEGTVEVRLRREREHGTFLARMRRPIERLCGLPFVRMVALSGGSALAYGEDLDLFVVAAPGRAWTVTLLSVLLAKAMGLRRTVCVNYLVDEGALHIPARDFFTAHQILTLKPVYGLRVYERFVRENAWVKAHFPNLEPYSEETPFRVREGRVKRGIERLLARGWDGVEEAIRGLYGRYLRRRLRPSGEREGVILTPHRLQLNVVDHKGEVARRFEEALKTSPPSPLLKERGEGQVAPPFLQERGLGGYVRSLISTVNGVRSRTFRSR</sequence>
<evidence type="ECO:0008006" key="7">
    <source>
        <dbReference type="Google" id="ProtNLM"/>
    </source>
</evidence>
<reference evidence="5 6" key="1">
    <citation type="journal article" date="2016" name="Nat. Commun.">
        <title>Thousands of microbial genomes shed light on interconnected biogeochemical processes in an aquifer system.</title>
        <authorList>
            <person name="Anantharaman K."/>
            <person name="Brown C.T."/>
            <person name="Hug L.A."/>
            <person name="Sharon I."/>
            <person name="Castelle C.J."/>
            <person name="Probst A.J."/>
            <person name="Thomas B.C."/>
            <person name="Singh A."/>
            <person name="Wilkins M.J."/>
            <person name="Karaoz U."/>
            <person name="Brodie E.L."/>
            <person name="Williams K.H."/>
            <person name="Hubbard S.S."/>
            <person name="Banfield J.F."/>
        </authorList>
    </citation>
    <scope>NUCLEOTIDE SEQUENCE [LARGE SCALE GENOMIC DNA]</scope>
    <source>
        <strain evidence="6">RIFCSPLOWO2_12_FULL_64_10</strain>
    </source>
</reference>
<dbReference type="InterPro" id="IPR001296">
    <property type="entry name" value="Glyco_trans_1"/>
</dbReference>